<dbReference type="GO" id="GO:0030247">
    <property type="term" value="F:polysaccharide binding"/>
    <property type="evidence" value="ECO:0007669"/>
    <property type="project" value="InterPro"/>
</dbReference>
<name>A0A9W8G2C5_9FUNG</name>
<dbReference type="GO" id="GO:0004553">
    <property type="term" value="F:hydrolase activity, hydrolyzing O-glycosyl compounds"/>
    <property type="evidence" value="ECO:0007669"/>
    <property type="project" value="InterPro"/>
</dbReference>
<dbReference type="InterPro" id="IPR012291">
    <property type="entry name" value="CBM2_carb-bd_dom_sf"/>
</dbReference>
<evidence type="ECO:0000313" key="1">
    <source>
        <dbReference type="EMBL" id="KAJ2668928.1"/>
    </source>
</evidence>
<gene>
    <name evidence="1" type="ORF">GGI25_006309</name>
</gene>
<accession>A0A9W8G2C5</accession>
<dbReference type="AlphaFoldDB" id="A0A9W8G2C5"/>
<sequence>MLQSSNSDARPMSVYTTRGVRSRIEIIPLSASKGHFVALVKIQTLLSPISKRWVLQMQLPQGQSIDYTSNGHIVTHGSMVTINSNNPNDLSPKMALSMEIRGRYTGSYRLPNLSAAMVNNH</sequence>
<protein>
    <submittedName>
        <fullName evidence="1">Uncharacterized protein</fullName>
    </submittedName>
</protein>
<reference evidence="1" key="1">
    <citation type="submission" date="2022-07" db="EMBL/GenBank/DDBJ databases">
        <title>Phylogenomic reconstructions and comparative analyses of Kickxellomycotina fungi.</title>
        <authorList>
            <person name="Reynolds N.K."/>
            <person name="Stajich J.E."/>
            <person name="Barry K."/>
            <person name="Grigoriev I.V."/>
            <person name="Crous P."/>
            <person name="Smith M.E."/>
        </authorList>
    </citation>
    <scope>NUCLEOTIDE SEQUENCE</scope>
    <source>
        <strain evidence="1">NRRL 3115</strain>
    </source>
</reference>
<dbReference type="EMBL" id="JANBTW010000170">
    <property type="protein sequence ID" value="KAJ2668928.1"/>
    <property type="molecule type" value="Genomic_DNA"/>
</dbReference>
<dbReference type="Proteomes" id="UP001151518">
    <property type="component" value="Unassembled WGS sequence"/>
</dbReference>
<evidence type="ECO:0000313" key="2">
    <source>
        <dbReference type="Proteomes" id="UP001151518"/>
    </source>
</evidence>
<organism evidence="1 2">
    <name type="scientific">Coemansia spiralis</name>
    <dbReference type="NCBI Taxonomy" id="417178"/>
    <lineage>
        <taxon>Eukaryota</taxon>
        <taxon>Fungi</taxon>
        <taxon>Fungi incertae sedis</taxon>
        <taxon>Zoopagomycota</taxon>
        <taxon>Kickxellomycotina</taxon>
        <taxon>Kickxellomycetes</taxon>
        <taxon>Kickxellales</taxon>
        <taxon>Kickxellaceae</taxon>
        <taxon>Coemansia</taxon>
    </lineage>
</organism>
<comment type="caution">
    <text evidence="1">The sequence shown here is derived from an EMBL/GenBank/DDBJ whole genome shotgun (WGS) entry which is preliminary data.</text>
</comment>
<dbReference type="OrthoDB" id="10438383at2759"/>
<dbReference type="Gene3D" id="2.60.40.290">
    <property type="match status" value="1"/>
</dbReference>
<proteinExistence type="predicted"/>